<evidence type="ECO:0000313" key="2">
    <source>
        <dbReference type="Proteomes" id="UP000290289"/>
    </source>
</evidence>
<proteinExistence type="predicted"/>
<dbReference type="Proteomes" id="UP000290289">
    <property type="component" value="Chromosome 3"/>
</dbReference>
<organism evidence="1 2">
    <name type="scientific">Malus domestica</name>
    <name type="common">Apple</name>
    <name type="synonym">Pyrus malus</name>
    <dbReference type="NCBI Taxonomy" id="3750"/>
    <lineage>
        <taxon>Eukaryota</taxon>
        <taxon>Viridiplantae</taxon>
        <taxon>Streptophyta</taxon>
        <taxon>Embryophyta</taxon>
        <taxon>Tracheophyta</taxon>
        <taxon>Spermatophyta</taxon>
        <taxon>Magnoliopsida</taxon>
        <taxon>eudicotyledons</taxon>
        <taxon>Gunneridae</taxon>
        <taxon>Pentapetalae</taxon>
        <taxon>rosids</taxon>
        <taxon>fabids</taxon>
        <taxon>Rosales</taxon>
        <taxon>Rosaceae</taxon>
        <taxon>Amygdaloideae</taxon>
        <taxon>Maleae</taxon>
        <taxon>Malus</taxon>
    </lineage>
</organism>
<gene>
    <name evidence="1" type="ORF">DVH24_039132</name>
</gene>
<name>A0A498KBG2_MALDO</name>
<comment type="caution">
    <text evidence="1">The sequence shown here is derived from an EMBL/GenBank/DDBJ whole genome shotgun (WGS) entry which is preliminary data.</text>
</comment>
<sequence>MRLSSWELKRLIKEGWEDGVYGLEVVLQNRHGCGFRAPHTSCTILHRNLSPRLLSIHGAILALPNPPPLNPHSPSPSSLNQYELDKIAAFAKNW</sequence>
<accession>A0A498KBG2</accession>
<dbReference type="AlphaFoldDB" id="A0A498KBG2"/>
<protein>
    <submittedName>
        <fullName evidence="1">Uncharacterized protein</fullName>
    </submittedName>
</protein>
<reference evidence="1 2" key="1">
    <citation type="submission" date="2018-10" db="EMBL/GenBank/DDBJ databases">
        <title>A high-quality apple genome assembly.</title>
        <authorList>
            <person name="Hu J."/>
        </authorList>
    </citation>
    <scope>NUCLEOTIDE SEQUENCE [LARGE SCALE GENOMIC DNA]</scope>
    <source>
        <strain evidence="2">cv. HFTH1</strain>
        <tissue evidence="1">Young leaf</tissue>
    </source>
</reference>
<evidence type="ECO:0000313" key="1">
    <source>
        <dbReference type="EMBL" id="RXI04858.1"/>
    </source>
</evidence>
<dbReference type="EMBL" id="RDQH01000329">
    <property type="protein sequence ID" value="RXI04858.1"/>
    <property type="molecule type" value="Genomic_DNA"/>
</dbReference>
<keyword evidence="2" id="KW-1185">Reference proteome</keyword>